<feature type="domain" description="OmpA-like" evidence="11">
    <location>
        <begin position="113"/>
        <end position="230"/>
    </location>
</feature>
<dbReference type="InterPro" id="IPR039001">
    <property type="entry name" value="Pal"/>
</dbReference>
<dbReference type="InterPro" id="IPR014169">
    <property type="entry name" value="Pal_lipo_C"/>
</dbReference>
<evidence type="ECO:0000256" key="10">
    <source>
        <dbReference type="SAM" id="SignalP"/>
    </source>
</evidence>
<feature type="compositionally biased region" description="Low complexity" evidence="9">
    <location>
        <begin position="72"/>
        <end position="87"/>
    </location>
</feature>
<evidence type="ECO:0000256" key="1">
    <source>
        <dbReference type="ARBA" id="ARBA00022618"/>
    </source>
</evidence>
<dbReference type="Gene3D" id="3.30.1330.60">
    <property type="entry name" value="OmpA-like domain"/>
    <property type="match status" value="1"/>
</dbReference>
<accession>A0A4Q7Z425</accession>
<dbReference type="SUPFAM" id="SSF103088">
    <property type="entry name" value="OmpA-like"/>
    <property type="match status" value="1"/>
</dbReference>
<evidence type="ECO:0000256" key="3">
    <source>
        <dbReference type="ARBA" id="ARBA00023136"/>
    </source>
</evidence>
<gene>
    <name evidence="8" type="primary">pal</name>
    <name evidence="12" type="ORF">EV700_1882</name>
</gene>
<comment type="subcellular location">
    <subcellularLocation>
        <location evidence="8">Cell outer membrane</location>
        <topology evidence="8">Lipid-anchor</topology>
    </subcellularLocation>
</comment>
<dbReference type="Proteomes" id="UP000292423">
    <property type="component" value="Unassembled WGS sequence"/>
</dbReference>
<reference evidence="12 13" key="1">
    <citation type="submission" date="2019-02" db="EMBL/GenBank/DDBJ databases">
        <title>Genomic Encyclopedia of Type Strains, Phase IV (KMG-IV): sequencing the most valuable type-strain genomes for metagenomic binning, comparative biology and taxonomic classification.</title>
        <authorList>
            <person name="Goeker M."/>
        </authorList>
    </citation>
    <scope>NUCLEOTIDE SEQUENCE [LARGE SCALE GENOMIC DNA]</scope>
    <source>
        <strain evidence="12 13">DSM 105135</strain>
    </source>
</reference>
<organism evidence="12 13">
    <name type="scientific">Fluviicoccus keumensis</name>
    <dbReference type="NCBI Taxonomy" id="1435465"/>
    <lineage>
        <taxon>Bacteria</taxon>
        <taxon>Pseudomonadati</taxon>
        <taxon>Pseudomonadota</taxon>
        <taxon>Gammaproteobacteria</taxon>
        <taxon>Moraxellales</taxon>
        <taxon>Moraxellaceae</taxon>
        <taxon>Fluviicoccus</taxon>
    </lineage>
</organism>
<keyword evidence="13" id="KW-1185">Reference proteome</keyword>
<keyword evidence="7 8" id="KW-0131">Cell cycle</keyword>
<evidence type="ECO:0000313" key="12">
    <source>
        <dbReference type="EMBL" id="RZU45070.1"/>
    </source>
</evidence>
<dbReference type="InterPro" id="IPR036737">
    <property type="entry name" value="OmpA-like_sf"/>
</dbReference>
<protein>
    <recommendedName>
        <fullName evidence="8">Peptidoglycan-associated lipoprotein</fullName>
        <shortName evidence="8">PAL</shortName>
    </recommendedName>
</protein>
<feature type="signal peptide" evidence="10">
    <location>
        <begin position="1"/>
        <end position="20"/>
    </location>
</feature>
<evidence type="ECO:0000256" key="5">
    <source>
        <dbReference type="ARBA" id="ARBA00023237"/>
    </source>
</evidence>
<comment type="similarity">
    <text evidence="8">Belongs to the Pal lipoprotein family.</text>
</comment>
<dbReference type="GO" id="GO:0051301">
    <property type="term" value="P:cell division"/>
    <property type="evidence" value="ECO:0007669"/>
    <property type="project" value="UniProtKB-UniRule"/>
</dbReference>
<dbReference type="InterPro" id="IPR006664">
    <property type="entry name" value="OMP_bac"/>
</dbReference>
<name>A0A4Q7Z425_9GAMM</name>
<evidence type="ECO:0000256" key="2">
    <source>
        <dbReference type="ARBA" id="ARBA00022729"/>
    </source>
</evidence>
<dbReference type="InterPro" id="IPR050330">
    <property type="entry name" value="Bact_OuterMem_StrucFunc"/>
</dbReference>
<comment type="caution">
    <text evidence="12">The sequence shown here is derived from an EMBL/GenBank/DDBJ whole genome shotgun (WGS) entry which is preliminary data.</text>
</comment>
<evidence type="ECO:0000256" key="7">
    <source>
        <dbReference type="ARBA" id="ARBA00023306"/>
    </source>
</evidence>
<evidence type="ECO:0000256" key="4">
    <source>
        <dbReference type="ARBA" id="ARBA00023139"/>
    </source>
</evidence>
<dbReference type="InterPro" id="IPR006665">
    <property type="entry name" value="OmpA-like"/>
</dbReference>
<evidence type="ECO:0000313" key="13">
    <source>
        <dbReference type="Proteomes" id="UP000292423"/>
    </source>
</evidence>
<evidence type="ECO:0000259" key="11">
    <source>
        <dbReference type="PROSITE" id="PS51123"/>
    </source>
</evidence>
<keyword evidence="1 8" id="KW-0132">Cell division</keyword>
<dbReference type="PROSITE" id="PS51123">
    <property type="entry name" value="OMPA_2"/>
    <property type="match status" value="1"/>
</dbReference>
<dbReference type="NCBIfam" id="TIGR02802">
    <property type="entry name" value="Pal_lipo"/>
    <property type="match status" value="1"/>
</dbReference>
<proteinExistence type="inferred from homology"/>
<comment type="subunit">
    <text evidence="8">The Tol-Pal system is composed of five core proteins: the inner membrane proteins TolA, TolQ and TolR, the periplasmic protein TolB and the outer membrane protein Pal. They form a network linking the inner and outer membranes and the peptidoglycan layer.</text>
</comment>
<dbReference type="PRINTS" id="PR01021">
    <property type="entry name" value="OMPADOMAIN"/>
</dbReference>
<keyword evidence="2 8" id="KW-0732">Signal</keyword>
<keyword evidence="3 8" id="KW-0472">Membrane</keyword>
<feature type="compositionally biased region" description="Low complexity" evidence="9">
    <location>
        <begin position="95"/>
        <end position="113"/>
    </location>
</feature>
<evidence type="ECO:0000256" key="9">
    <source>
        <dbReference type="SAM" id="MobiDB-lite"/>
    </source>
</evidence>
<dbReference type="CDD" id="cd07185">
    <property type="entry name" value="OmpA_C-like"/>
    <property type="match status" value="1"/>
</dbReference>
<keyword evidence="4 8" id="KW-0564">Palmitate</keyword>
<comment type="function">
    <text evidence="8">Part of the Tol-Pal system, which plays a role in outer membrane invagination during cell division and is important for maintaining outer membrane integrity.</text>
</comment>
<feature type="region of interest" description="Disordered" evidence="9">
    <location>
        <begin position="32"/>
        <end position="113"/>
    </location>
</feature>
<keyword evidence="5 8" id="KW-0998">Cell outer membrane</keyword>
<dbReference type="PANTHER" id="PTHR30329:SF21">
    <property type="entry name" value="LIPOPROTEIN YIAD-RELATED"/>
    <property type="match status" value="1"/>
</dbReference>
<evidence type="ECO:0000256" key="8">
    <source>
        <dbReference type="HAMAP-Rule" id="MF_02204"/>
    </source>
</evidence>
<sequence length="233" mass="23606">MQLPPSKISLLAVCMAAALATGCASTAKKPVAVTEPAATATQPADNQPKPATEGAQTGALNNGGGLNSQGMAGDNTASGGSASTSGSGPAGGSTGSATAGSGDTTGSGADNGNTAAASLSDRLVNFDFDSSDIRQEDYPTLLAHARYLQQNPQAKVTLEGHADERGTREYNMALGERRAKAVEAFLGVNGARSNQLDSVSFGKEKPLNDGHDEAAWAENRRVELNYEAGAPKP</sequence>
<keyword evidence="6 8" id="KW-0449">Lipoprotein</keyword>
<feature type="chain" id="PRO_5020669806" description="Peptidoglycan-associated lipoprotein" evidence="10">
    <location>
        <begin position="21"/>
        <end position="233"/>
    </location>
</feature>
<dbReference type="GO" id="GO:0009279">
    <property type="term" value="C:cell outer membrane"/>
    <property type="evidence" value="ECO:0007669"/>
    <property type="project" value="UniProtKB-SubCell"/>
</dbReference>
<feature type="compositionally biased region" description="Low complexity" evidence="9">
    <location>
        <begin position="32"/>
        <end position="44"/>
    </location>
</feature>
<dbReference type="HAMAP" id="MF_02204">
    <property type="entry name" value="Pal"/>
    <property type="match status" value="1"/>
</dbReference>
<dbReference type="PANTHER" id="PTHR30329">
    <property type="entry name" value="STATOR ELEMENT OF FLAGELLAR MOTOR COMPLEX"/>
    <property type="match status" value="1"/>
</dbReference>
<dbReference type="EMBL" id="SHKX01000012">
    <property type="protein sequence ID" value="RZU45070.1"/>
    <property type="molecule type" value="Genomic_DNA"/>
</dbReference>
<dbReference type="PROSITE" id="PS51257">
    <property type="entry name" value="PROKAR_LIPOPROTEIN"/>
    <property type="match status" value="1"/>
</dbReference>
<dbReference type="AlphaFoldDB" id="A0A4Q7Z425"/>
<evidence type="ECO:0000256" key="6">
    <source>
        <dbReference type="ARBA" id="ARBA00023288"/>
    </source>
</evidence>
<dbReference type="Pfam" id="PF00691">
    <property type="entry name" value="OmpA"/>
    <property type="match status" value="1"/>
</dbReference>